<feature type="domain" description="Microcin J25-processing protein McjB C-terminal" evidence="1">
    <location>
        <begin position="44"/>
        <end position="156"/>
    </location>
</feature>
<dbReference type="Proteomes" id="UP001143307">
    <property type="component" value="Unassembled WGS sequence"/>
</dbReference>
<gene>
    <name evidence="2" type="ORF">EYC87_17310</name>
</gene>
<dbReference type="NCBIfam" id="NF033537">
    <property type="entry name" value="lasso_biosyn_B2"/>
    <property type="match status" value="1"/>
</dbReference>
<proteinExistence type="predicted"/>
<dbReference type="Pfam" id="PF13471">
    <property type="entry name" value="Transglut_core3"/>
    <property type="match status" value="1"/>
</dbReference>
<dbReference type="InterPro" id="IPR032708">
    <property type="entry name" value="McjB_C"/>
</dbReference>
<dbReference type="EMBL" id="SHNP01000007">
    <property type="protein sequence ID" value="MCX2975342.1"/>
    <property type="molecule type" value="Genomic_DNA"/>
</dbReference>
<dbReference type="InterPro" id="IPR053521">
    <property type="entry name" value="McjB-like"/>
</dbReference>
<evidence type="ECO:0000259" key="1">
    <source>
        <dbReference type="Pfam" id="PF13471"/>
    </source>
</evidence>
<keyword evidence="3" id="KW-1185">Reference proteome</keyword>
<comment type="caution">
    <text evidence="2">The sequence shown here is derived from an EMBL/GenBank/DDBJ whole genome shotgun (WGS) entry which is preliminary data.</text>
</comment>
<protein>
    <submittedName>
        <fullName evidence="2">Lasso peptide biosynthesis B2 protein</fullName>
    </submittedName>
</protein>
<organism evidence="2 3">
    <name type="scientific">Candidatus Seongchinamella marina</name>
    <dbReference type="NCBI Taxonomy" id="2518990"/>
    <lineage>
        <taxon>Bacteria</taxon>
        <taxon>Pseudomonadati</taxon>
        <taxon>Pseudomonadota</taxon>
        <taxon>Gammaproteobacteria</taxon>
        <taxon>Cellvibrionales</taxon>
        <taxon>Halieaceae</taxon>
        <taxon>Seongchinamella</taxon>
    </lineage>
</organism>
<accession>A0ABT3SZB0</accession>
<name>A0ABT3SZB0_9GAMM</name>
<reference evidence="2" key="1">
    <citation type="submission" date="2019-02" db="EMBL/GenBank/DDBJ databases">
        <authorList>
            <person name="Li S.-H."/>
        </authorList>
    </citation>
    <scope>NUCLEOTIDE SEQUENCE</scope>
    <source>
        <strain evidence="2">IMCC8485</strain>
    </source>
</reference>
<sequence length="163" mass="17871">MLLHVSIPLSQFFSLPARHKLLLLKAWFLLGFFRAAVLCFPLKRLTLPLQHHAQAQPSAPLRENQQREAVAIGRLVAGAARVTPWQSLCLTQVLVVQRLLLKKNIPGQIYLGVRKGDQQVACPGTAATGLYAHAWLQSGDQIVNGGGGVEQFAVVSVYSWEAL</sequence>
<evidence type="ECO:0000313" key="3">
    <source>
        <dbReference type="Proteomes" id="UP001143307"/>
    </source>
</evidence>
<evidence type="ECO:0000313" key="2">
    <source>
        <dbReference type="EMBL" id="MCX2975342.1"/>
    </source>
</evidence>